<reference evidence="3 4" key="1">
    <citation type="submission" date="2018-04" db="EMBL/GenBank/DDBJ databases">
        <title>Genomic Encyclopedia of Archaeal and Bacterial Type Strains, Phase II (KMG-II): from individual species to whole genera.</title>
        <authorList>
            <person name="Goeker M."/>
        </authorList>
    </citation>
    <scope>NUCLEOTIDE SEQUENCE [LARGE SCALE GENOMIC DNA]</scope>
    <source>
        <strain evidence="3 4">DSM 5822</strain>
    </source>
</reference>
<keyword evidence="4" id="KW-1185">Reference proteome</keyword>
<keyword evidence="1" id="KW-1133">Transmembrane helix</keyword>
<gene>
    <name evidence="3" type="ORF">C8N29_10870</name>
</gene>
<sequence length="363" mass="41394">MSHIQNRVLNAAEIAQFGAELDALRERIVADLGEKDAQYIRRIVKAVRYTEIAGRGLLFAGIFPPAWLAGTALLATSKILENMELGHNVMHGQYDWMRDPHLQGKSYEWDIVGTSDNWRHTHNFKHHTYTNVKGMDDDIGYGLLRLFPEQRWRPFYLGQPIYAVIFALLFQWGVAIQDLELGKVFAGKKSKEQFQAEWQPIAAKIKKQLLKDYVAFPLLAGPLFLPVLLGNLVANGLRNIWTFSVIFCGHFTADVEVFPKEIIHNETRGQWYLRQLKGSSNLTGGKLFHIMTGNLSHQIEHHLFPDIPARRYAEMAVEVRDICQRYGQHYNTGSMPKQFGQVLGRIVRYALPSKPLTTPLSAV</sequence>
<organism evidence="3 4">
    <name type="scientific">Agitococcus lubricus</name>
    <dbReference type="NCBI Taxonomy" id="1077255"/>
    <lineage>
        <taxon>Bacteria</taxon>
        <taxon>Pseudomonadati</taxon>
        <taxon>Pseudomonadota</taxon>
        <taxon>Gammaproteobacteria</taxon>
        <taxon>Moraxellales</taxon>
        <taxon>Moraxellaceae</taxon>
        <taxon>Agitococcus</taxon>
    </lineage>
</organism>
<dbReference type="OrthoDB" id="9792534at2"/>
<dbReference type="Pfam" id="PF00487">
    <property type="entry name" value="FA_desaturase"/>
    <property type="match status" value="1"/>
</dbReference>
<dbReference type="RefSeq" id="WP_107865828.1">
    <property type="nucleotide sequence ID" value="NZ_QAON01000008.1"/>
</dbReference>
<comment type="caution">
    <text evidence="3">The sequence shown here is derived from an EMBL/GenBank/DDBJ whole genome shotgun (WGS) entry which is preliminary data.</text>
</comment>
<accession>A0A2T5IYV1</accession>
<proteinExistence type="predicted"/>
<evidence type="ECO:0000259" key="2">
    <source>
        <dbReference type="Pfam" id="PF00487"/>
    </source>
</evidence>
<name>A0A2T5IYV1_9GAMM</name>
<dbReference type="Proteomes" id="UP000244223">
    <property type="component" value="Unassembled WGS sequence"/>
</dbReference>
<keyword evidence="1" id="KW-0472">Membrane</keyword>
<dbReference type="CDD" id="cd03506">
    <property type="entry name" value="Delta6-FADS-like"/>
    <property type="match status" value="1"/>
</dbReference>
<dbReference type="InterPro" id="IPR005804">
    <property type="entry name" value="FA_desaturase_dom"/>
</dbReference>
<dbReference type="GO" id="GO:0006629">
    <property type="term" value="P:lipid metabolic process"/>
    <property type="evidence" value="ECO:0007669"/>
    <property type="project" value="InterPro"/>
</dbReference>
<dbReference type="PANTHER" id="PTHR19353:SF84">
    <property type="entry name" value="ACYL-COA DELTA-9-DESATURASE, DESB"/>
    <property type="match status" value="1"/>
</dbReference>
<dbReference type="GO" id="GO:0016717">
    <property type="term" value="F:oxidoreductase activity, acting on paired donors, with oxidation of a pair of donors resulting in the reduction of molecular oxygen to two molecules of water"/>
    <property type="evidence" value="ECO:0007669"/>
    <property type="project" value="TreeGrafter"/>
</dbReference>
<evidence type="ECO:0000313" key="3">
    <source>
        <dbReference type="EMBL" id="PTQ89189.1"/>
    </source>
</evidence>
<dbReference type="PANTHER" id="PTHR19353">
    <property type="entry name" value="FATTY ACID DESATURASE 2"/>
    <property type="match status" value="1"/>
</dbReference>
<dbReference type="EMBL" id="QAON01000008">
    <property type="protein sequence ID" value="PTQ89189.1"/>
    <property type="molecule type" value="Genomic_DNA"/>
</dbReference>
<dbReference type="AlphaFoldDB" id="A0A2T5IYV1"/>
<evidence type="ECO:0000256" key="1">
    <source>
        <dbReference type="SAM" id="Phobius"/>
    </source>
</evidence>
<protein>
    <submittedName>
        <fullName evidence="3">Linoleoyl-CoA desaturase</fullName>
    </submittedName>
</protein>
<feature type="transmembrane region" description="Helical" evidence="1">
    <location>
        <begin position="155"/>
        <end position="174"/>
    </location>
</feature>
<feature type="domain" description="Fatty acid desaturase" evidence="2">
    <location>
        <begin position="66"/>
        <end position="332"/>
    </location>
</feature>
<dbReference type="InterPro" id="IPR012171">
    <property type="entry name" value="Fatty_acid_desaturase"/>
</dbReference>
<keyword evidence="1" id="KW-0812">Transmembrane</keyword>
<evidence type="ECO:0000313" key="4">
    <source>
        <dbReference type="Proteomes" id="UP000244223"/>
    </source>
</evidence>
<dbReference type="GO" id="GO:0016020">
    <property type="term" value="C:membrane"/>
    <property type="evidence" value="ECO:0007669"/>
    <property type="project" value="TreeGrafter"/>
</dbReference>
<feature type="transmembrane region" description="Helical" evidence="1">
    <location>
        <begin position="214"/>
        <end position="234"/>
    </location>
</feature>